<comment type="caution">
    <text evidence="2">The sequence shown here is derived from an EMBL/GenBank/DDBJ whole genome shotgun (WGS) entry which is preliminary data.</text>
</comment>
<feature type="compositionally biased region" description="Low complexity" evidence="1">
    <location>
        <begin position="222"/>
        <end position="232"/>
    </location>
</feature>
<evidence type="ECO:0000313" key="3">
    <source>
        <dbReference type="Proteomes" id="UP001530293"/>
    </source>
</evidence>
<gene>
    <name evidence="2" type="ORF">ACHAWU_007787</name>
</gene>
<evidence type="ECO:0000313" key="2">
    <source>
        <dbReference type="EMBL" id="KAL3756822.1"/>
    </source>
</evidence>
<keyword evidence="3" id="KW-1185">Reference proteome</keyword>
<feature type="compositionally biased region" description="Polar residues" evidence="1">
    <location>
        <begin position="236"/>
        <end position="245"/>
    </location>
</feature>
<reference evidence="2 3" key="1">
    <citation type="submission" date="2024-10" db="EMBL/GenBank/DDBJ databases">
        <title>Updated reference genomes for cyclostephanoid diatoms.</title>
        <authorList>
            <person name="Roberts W.R."/>
            <person name="Alverson A.J."/>
        </authorList>
    </citation>
    <scope>NUCLEOTIDE SEQUENCE [LARGE SCALE GENOMIC DNA]</scope>
    <source>
        <strain evidence="2 3">AJA232-27</strain>
    </source>
</reference>
<accession>A0ABD3LZJ6</accession>
<dbReference type="AlphaFoldDB" id="A0ABD3LZJ6"/>
<feature type="region of interest" description="Disordered" evidence="1">
    <location>
        <begin position="180"/>
        <end position="204"/>
    </location>
</feature>
<organism evidence="2 3">
    <name type="scientific">Discostella pseudostelligera</name>
    <dbReference type="NCBI Taxonomy" id="259834"/>
    <lineage>
        <taxon>Eukaryota</taxon>
        <taxon>Sar</taxon>
        <taxon>Stramenopiles</taxon>
        <taxon>Ochrophyta</taxon>
        <taxon>Bacillariophyta</taxon>
        <taxon>Coscinodiscophyceae</taxon>
        <taxon>Thalassiosirophycidae</taxon>
        <taxon>Stephanodiscales</taxon>
        <taxon>Stephanodiscaceae</taxon>
        <taxon>Discostella</taxon>
    </lineage>
</organism>
<feature type="compositionally biased region" description="Pro residues" evidence="1">
    <location>
        <begin position="1"/>
        <end position="10"/>
    </location>
</feature>
<name>A0ABD3LZJ6_9STRA</name>
<feature type="region of interest" description="Disordered" evidence="1">
    <location>
        <begin position="222"/>
        <end position="249"/>
    </location>
</feature>
<evidence type="ECO:0000256" key="1">
    <source>
        <dbReference type="SAM" id="MobiDB-lite"/>
    </source>
</evidence>
<feature type="compositionally biased region" description="Polar residues" evidence="1">
    <location>
        <begin position="186"/>
        <end position="204"/>
    </location>
</feature>
<dbReference type="Proteomes" id="UP001530293">
    <property type="component" value="Unassembled WGS sequence"/>
</dbReference>
<dbReference type="EMBL" id="JALLBG020000290">
    <property type="protein sequence ID" value="KAL3756822.1"/>
    <property type="molecule type" value="Genomic_DNA"/>
</dbReference>
<proteinExistence type="predicted"/>
<protein>
    <submittedName>
        <fullName evidence="2">Uncharacterized protein</fullName>
    </submittedName>
</protein>
<feature type="region of interest" description="Disordered" evidence="1">
    <location>
        <begin position="1"/>
        <end position="20"/>
    </location>
</feature>
<sequence length="531" mass="57878">MKSGMPPRPPKTISRRLSRSDINDDAKVSSGINEVDSVPHVVRVTILGVAGLLVKPITNADKKSQSTASASVASCSSSVAYPSLLIPLPSNLRVVASIARSQAARGIPSGMSKALFSIDDTQSEMMRLDSWGGDSFEERPESFVAVWDKVGGKHLRKDAPAKASDNHKFVNQTNSLAYEAELRPTPSKSSLNDGRSPMPTRTTTYAPKSFCITVGLVPDNSASNAGGAPAGDDNSESTGKTNSNKVPPPFAIPVGFANLVINGDETLNGQQKHIDLPLSSVSEFLEMLDVDATEDGFFPLIELTSEGLESKNNAEESGSKTEKTKKKNIVKRMFARRQRSTDDSSVYSGTPRSIFDLDRPPNAKERALFLDRYSVDRDAIVRIGLEVFPRGSELEQVFRQKKKSRKFSQACSLLDDNEDETMLESEGDLSSFTSKFFTLHSDNLWDDATMYTDALSSFTNSTIEDDITLFAPSYAESYLTDRVDSKRSSRSVEQSSLGKMLSQFLNCNATNTCGIDEGIDPGQSCMMDVPY</sequence>